<evidence type="ECO:0000256" key="8">
    <source>
        <dbReference type="ARBA" id="ARBA00023306"/>
    </source>
</evidence>
<evidence type="ECO:0000256" key="1">
    <source>
        <dbReference type="ARBA" id="ARBA00022475"/>
    </source>
</evidence>
<comment type="caution">
    <text evidence="10">Lacks conserved residue(s) required for the propagation of feature annotation.</text>
</comment>
<name>A0A4R7RJC3_9BACT</name>
<dbReference type="GO" id="GO:0071555">
    <property type="term" value="P:cell wall organization"/>
    <property type="evidence" value="ECO:0007669"/>
    <property type="project" value="UniProtKB-KW"/>
</dbReference>
<evidence type="ECO:0000259" key="11">
    <source>
        <dbReference type="Pfam" id="PF03033"/>
    </source>
</evidence>
<dbReference type="GO" id="GO:0051991">
    <property type="term" value="F:UDP-N-acetyl-D-glucosamine:N-acetylmuramoyl-L-alanyl-D-glutamyl-meso-2,6-diaminopimelyl-D-alanyl-D-alanine-diphosphoundecaprenol 4-beta-N-acetylglucosaminlytransferase activity"/>
    <property type="evidence" value="ECO:0007669"/>
    <property type="project" value="RHEA"/>
</dbReference>
<dbReference type="GO" id="GO:0005886">
    <property type="term" value="C:plasma membrane"/>
    <property type="evidence" value="ECO:0007669"/>
    <property type="project" value="UniProtKB-SubCell"/>
</dbReference>
<evidence type="ECO:0000256" key="2">
    <source>
        <dbReference type="ARBA" id="ARBA00022618"/>
    </source>
</evidence>
<comment type="function">
    <text evidence="10">Cell wall formation. Catalyzes the transfer of a GlcNAc subunit on undecaprenyl-pyrophosphoryl-MurNAc-pentapeptide (lipid intermediate I) to form undecaprenyl-pyrophosphoryl-MurNAc-(pentapeptide)GlcNAc (lipid intermediate II).</text>
</comment>
<evidence type="ECO:0000256" key="10">
    <source>
        <dbReference type="HAMAP-Rule" id="MF_00033"/>
    </source>
</evidence>
<accession>A0A4R7RJC3</accession>
<protein>
    <recommendedName>
        <fullName evidence="10">UDP-N-acetylglucosamine--N-acetylmuramyl-(pentapeptide) pyrophosphoryl-undecaprenol N-acetylglucosamine transferase</fullName>
        <ecNumber evidence="10">2.4.1.227</ecNumber>
    </recommendedName>
    <alternativeName>
        <fullName evidence="10">Undecaprenyl-PP-MurNAc-pentapeptide-UDPGlcNAc GlcNAc transferase</fullName>
    </alternativeName>
</protein>
<keyword evidence="3 10" id="KW-0328">Glycosyltransferase</keyword>
<feature type="binding site" evidence="10">
    <location>
        <position position="203"/>
    </location>
    <ligand>
        <name>UDP-N-acetyl-alpha-D-glucosamine</name>
        <dbReference type="ChEBI" id="CHEBI:57705"/>
    </ligand>
</feature>
<sequence>MKSKSKKSIHVLIACGGTGGHLFPGIAVGEVLSARGHEVTLLISEKKIDSIAASGHKDLHFEKMPFLAMPKPWSPKMIGFLAGLWKGMAQCRKIIRDKDVSVVLGMGGFTSFAPLYAGKKEKCHTLIHESNAIPGKANKLNARYASTVLCGLEACKEFFPQHTDVRVVGTPVRSAMRTASKEDPYEFFKLDKTKKTLLIMGGSQGARGVNRVVGMTLEQFEKMGIQVLHIAGPTDYEEVRDVYAKNPLLPQHVAAFCHRMDLAYRVADLAIARSGASSMSELAYFGVPSLLIPYPSAADDHQTRNAEVFSKEGAARLLTEKELNADVLADAVRDILMNPKKADEMKRAANKMAVRNAAEKIAELIVKEG</sequence>
<dbReference type="InterPro" id="IPR004276">
    <property type="entry name" value="GlycoTrans_28_N"/>
</dbReference>
<dbReference type="Pfam" id="PF04101">
    <property type="entry name" value="Glyco_tran_28_C"/>
    <property type="match status" value="1"/>
</dbReference>
<dbReference type="AlphaFoldDB" id="A0A4R7RJC3"/>
<keyword evidence="14" id="KW-1185">Reference proteome</keyword>
<evidence type="ECO:0000259" key="12">
    <source>
        <dbReference type="Pfam" id="PF04101"/>
    </source>
</evidence>
<dbReference type="CDD" id="cd03785">
    <property type="entry name" value="GT28_MurG"/>
    <property type="match status" value="1"/>
</dbReference>
<keyword evidence="8 10" id="KW-0131">Cell cycle</keyword>
<dbReference type="NCBIfam" id="TIGR01133">
    <property type="entry name" value="murG"/>
    <property type="match status" value="1"/>
</dbReference>
<dbReference type="InterPro" id="IPR006009">
    <property type="entry name" value="GlcNAc_MurG"/>
</dbReference>
<keyword evidence="2 10" id="KW-0132">Cell division</keyword>
<dbReference type="SUPFAM" id="SSF53756">
    <property type="entry name" value="UDP-Glycosyltransferase/glycogen phosphorylase"/>
    <property type="match status" value="1"/>
</dbReference>
<proteinExistence type="inferred from homology"/>
<gene>
    <name evidence="10" type="primary">murG</name>
    <name evidence="13" type="ORF">EI77_04133</name>
</gene>
<evidence type="ECO:0000256" key="7">
    <source>
        <dbReference type="ARBA" id="ARBA00023136"/>
    </source>
</evidence>
<feature type="domain" description="Glycosyl transferase family 28 C-terminal" evidence="12">
    <location>
        <begin position="196"/>
        <end position="360"/>
    </location>
</feature>
<evidence type="ECO:0000256" key="9">
    <source>
        <dbReference type="ARBA" id="ARBA00023316"/>
    </source>
</evidence>
<dbReference type="GO" id="GO:0050511">
    <property type="term" value="F:undecaprenyldiphospho-muramoylpentapeptide beta-N-acetylglucosaminyltransferase activity"/>
    <property type="evidence" value="ECO:0007669"/>
    <property type="project" value="UniProtKB-UniRule"/>
</dbReference>
<dbReference type="OrthoDB" id="9808936at2"/>
<evidence type="ECO:0000256" key="6">
    <source>
        <dbReference type="ARBA" id="ARBA00022984"/>
    </source>
</evidence>
<comment type="catalytic activity">
    <reaction evidence="10">
        <text>di-trans,octa-cis-undecaprenyl diphospho-N-acetyl-alpha-D-muramoyl-L-alanyl-D-glutamyl-meso-2,6-diaminopimeloyl-D-alanyl-D-alanine + UDP-N-acetyl-alpha-D-glucosamine = di-trans,octa-cis-undecaprenyl diphospho-[N-acetyl-alpha-D-glucosaminyl-(1-&gt;4)]-N-acetyl-alpha-D-muramoyl-L-alanyl-D-glutamyl-meso-2,6-diaminopimeloyl-D-alanyl-D-alanine + UDP + H(+)</text>
        <dbReference type="Rhea" id="RHEA:31227"/>
        <dbReference type="ChEBI" id="CHEBI:15378"/>
        <dbReference type="ChEBI" id="CHEBI:57705"/>
        <dbReference type="ChEBI" id="CHEBI:58223"/>
        <dbReference type="ChEBI" id="CHEBI:61387"/>
        <dbReference type="ChEBI" id="CHEBI:61388"/>
        <dbReference type="EC" id="2.4.1.227"/>
    </reaction>
</comment>
<keyword evidence="6 10" id="KW-0573">Peptidoglycan synthesis</keyword>
<dbReference type="Pfam" id="PF03033">
    <property type="entry name" value="Glyco_transf_28"/>
    <property type="match status" value="1"/>
</dbReference>
<dbReference type="GO" id="GO:0005975">
    <property type="term" value="P:carbohydrate metabolic process"/>
    <property type="evidence" value="ECO:0007669"/>
    <property type="project" value="InterPro"/>
</dbReference>
<evidence type="ECO:0000313" key="13">
    <source>
        <dbReference type="EMBL" id="TDU64247.1"/>
    </source>
</evidence>
<keyword evidence="1 10" id="KW-1003">Cell membrane</keyword>
<keyword evidence="5 10" id="KW-0133">Cell shape</keyword>
<comment type="pathway">
    <text evidence="10">Cell wall biogenesis; peptidoglycan biosynthesis.</text>
</comment>
<dbReference type="Gene3D" id="3.40.50.2000">
    <property type="entry name" value="Glycogen Phosphorylase B"/>
    <property type="match status" value="2"/>
</dbReference>
<dbReference type="PANTHER" id="PTHR21015:SF22">
    <property type="entry name" value="GLYCOSYLTRANSFERASE"/>
    <property type="match status" value="1"/>
</dbReference>
<dbReference type="UniPathway" id="UPA00219"/>
<dbReference type="EC" id="2.4.1.227" evidence="10"/>
<evidence type="ECO:0000256" key="4">
    <source>
        <dbReference type="ARBA" id="ARBA00022679"/>
    </source>
</evidence>
<keyword evidence="9 10" id="KW-0961">Cell wall biogenesis/degradation</keyword>
<dbReference type="EMBL" id="SOCA01000011">
    <property type="protein sequence ID" value="TDU64247.1"/>
    <property type="molecule type" value="Genomic_DNA"/>
</dbReference>
<comment type="subcellular location">
    <subcellularLocation>
        <location evidence="10">Cell membrane</location>
        <topology evidence="10">Peripheral membrane protein</topology>
        <orientation evidence="10">Cytoplasmic side</orientation>
    </subcellularLocation>
</comment>
<evidence type="ECO:0000256" key="3">
    <source>
        <dbReference type="ARBA" id="ARBA00022676"/>
    </source>
</evidence>
<feature type="binding site" evidence="10">
    <location>
        <position position="302"/>
    </location>
    <ligand>
        <name>UDP-N-acetyl-alpha-D-glucosamine</name>
        <dbReference type="ChEBI" id="CHEBI:57705"/>
    </ligand>
</feature>
<reference evidence="13 14" key="1">
    <citation type="submission" date="2019-03" db="EMBL/GenBank/DDBJ databases">
        <title>Genomic Encyclopedia of Archaeal and Bacterial Type Strains, Phase II (KMG-II): from individual species to whole genera.</title>
        <authorList>
            <person name="Goeker M."/>
        </authorList>
    </citation>
    <scope>NUCLEOTIDE SEQUENCE [LARGE SCALE GENOMIC DNA]</scope>
    <source>
        <strain evidence="13 14">ATCC 25309</strain>
    </source>
</reference>
<dbReference type="RefSeq" id="WP_133797121.1">
    <property type="nucleotide sequence ID" value="NZ_SOCA01000011.1"/>
</dbReference>
<dbReference type="PANTHER" id="PTHR21015">
    <property type="entry name" value="UDP-N-ACETYLGLUCOSAMINE--N-ACETYLMURAMYL-(PENTAPEPTIDE) PYROPHOSPHORYL-UNDECAPRENOL N-ACETYLGLUCOSAMINE TRANSFERASE 1"/>
    <property type="match status" value="1"/>
</dbReference>
<feature type="binding site" evidence="10">
    <location>
        <position position="131"/>
    </location>
    <ligand>
        <name>UDP-N-acetyl-alpha-D-glucosamine</name>
        <dbReference type="ChEBI" id="CHEBI:57705"/>
    </ligand>
</feature>
<evidence type="ECO:0000256" key="5">
    <source>
        <dbReference type="ARBA" id="ARBA00022960"/>
    </source>
</evidence>
<dbReference type="Proteomes" id="UP000295662">
    <property type="component" value="Unassembled WGS sequence"/>
</dbReference>
<dbReference type="GO" id="GO:0008360">
    <property type="term" value="P:regulation of cell shape"/>
    <property type="evidence" value="ECO:0007669"/>
    <property type="project" value="UniProtKB-KW"/>
</dbReference>
<organism evidence="13 14">
    <name type="scientific">Prosthecobacter fusiformis</name>
    <dbReference type="NCBI Taxonomy" id="48464"/>
    <lineage>
        <taxon>Bacteria</taxon>
        <taxon>Pseudomonadati</taxon>
        <taxon>Verrucomicrobiota</taxon>
        <taxon>Verrucomicrobiia</taxon>
        <taxon>Verrucomicrobiales</taxon>
        <taxon>Verrucomicrobiaceae</taxon>
        <taxon>Prosthecobacter</taxon>
    </lineage>
</organism>
<comment type="caution">
    <text evidence="13">The sequence shown here is derived from an EMBL/GenBank/DDBJ whole genome shotgun (WGS) entry which is preliminary data.</text>
</comment>
<evidence type="ECO:0000313" key="14">
    <source>
        <dbReference type="Proteomes" id="UP000295662"/>
    </source>
</evidence>
<dbReference type="HAMAP" id="MF_00033">
    <property type="entry name" value="MurG"/>
    <property type="match status" value="1"/>
</dbReference>
<feature type="domain" description="Glycosyltransferase family 28 N-terminal" evidence="11">
    <location>
        <begin position="11"/>
        <end position="149"/>
    </location>
</feature>
<dbReference type="InterPro" id="IPR007235">
    <property type="entry name" value="Glyco_trans_28_C"/>
</dbReference>
<feature type="binding site" evidence="10">
    <location>
        <position position="173"/>
    </location>
    <ligand>
        <name>UDP-N-acetyl-alpha-D-glucosamine</name>
        <dbReference type="ChEBI" id="CHEBI:57705"/>
    </ligand>
</feature>
<dbReference type="GO" id="GO:0009252">
    <property type="term" value="P:peptidoglycan biosynthetic process"/>
    <property type="evidence" value="ECO:0007669"/>
    <property type="project" value="UniProtKB-UniRule"/>
</dbReference>
<keyword evidence="4 10" id="KW-0808">Transferase</keyword>
<comment type="similarity">
    <text evidence="10">Belongs to the glycosyltransferase 28 family. MurG subfamily.</text>
</comment>
<feature type="binding site" evidence="10">
    <location>
        <begin position="18"/>
        <end position="20"/>
    </location>
    <ligand>
        <name>UDP-N-acetyl-alpha-D-glucosamine</name>
        <dbReference type="ChEBI" id="CHEBI:57705"/>
    </ligand>
</feature>
<keyword evidence="7 10" id="KW-0472">Membrane</keyword>
<dbReference type="GO" id="GO:0051301">
    <property type="term" value="P:cell division"/>
    <property type="evidence" value="ECO:0007669"/>
    <property type="project" value="UniProtKB-KW"/>
</dbReference>